<proteinExistence type="predicted"/>
<accession>A0ABP0JPL6</accession>
<organism evidence="2 3">
    <name type="scientific">Durusdinium trenchii</name>
    <dbReference type="NCBI Taxonomy" id="1381693"/>
    <lineage>
        <taxon>Eukaryota</taxon>
        <taxon>Sar</taxon>
        <taxon>Alveolata</taxon>
        <taxon>Dinophyceae</taxon>
        <taxon>Suessiales</taxon>
        <taxon>Symbiodiniaceae</taxon>
        <taxon>Durusdinium</taxon>
    </lineage>
</organism>
<protein>
    <submittedName>
        <fullName evidence="2">Uncharacterized protein</fullName>
    </submittedName>
</protein>
<name>A0ABP0JPL6_9DINO</name>
<evidence type="ECO:0000313" key="3">
    <source>
        <dbReference type="Proteomes" id="UP001642484"/>
    </source>
</evidence>
<comment type="caution">
    <text evidence="2">The sequence shown here is derived from an EMBL/GenBank/DDBJ whole genome shotgun (WGS) entry which is preliminary data.</text>
</comment>
<feature type="region of interest" description="Disordered" evidence="1">
    <location>
        <begin position="1"/>
        <end position="28"/>
    </location>
</feature>
<evidence type="ECO:0000313" key="2">
    <source>
        <dbReference type="EMBL" id="CAK9016378.1"/>
    </source>
</evidence>
<gene>
    <name evidence="2" type="ORF">CCMP2556_LOCUS12477</name>
</gene>
<sequence>MPAMKRPSSAAAEGAKKKPAASGSIRETVDAIQDWAEQRGEGEESEVRDKQKAQKFHKMLSNGSLPDHIVHMFQVESKTAKEGQRAYQTKLINSLFEKGDDGSFRVMSDRQQFQEYRKVWKANVAKDKTEAMPKTLMLASHFHGNEALMNQAINNGELMSKIDPVSKLEYLQFRKFSHTELRGNESGEQVQGDKKLNKEQARALADSMSKLKWTFTLSKADEKRMDEQGQIPESVKKLAVKAKDACERLVKDGSKLVALPDMSGGVKDAYKILSQHITNLNQLLILGELPSQAAINRNSLENFIGGIAKDVEKYHGEIQAAKARAKTGKAAEKEAPASCESSALCLLLLNLFAWGFFSPQRVQQIAEMAVKDIERSKEDPQVLKDLYTLSNLGTKGKHANNIHAELMSKVEHVPKIPKPFKAKVPLKGFPDSVQSMLLPHEMFACLYRNYKKVWSIAVVPSVERVQKFWRAMRLHPQMRDHPMTSSPQWESWTVPIAAHGDGVPVTGVGKVWSRVMTNYSWYSLLGYGTTPSMLMWVWGFFDKLKVGDQASGTLLEFYSILRWSFLALSEGRYKEGSVEALRAGSWLAGGWKGVLWALTGDLDYFNAMLGTPNYSAVGGPCMHCKCTGTGAATWTDFRPQAMWRNTRWEAHVWRNWDERSKCILLTLPGASCWSIAYDWVHVKYLGVDQYIFGSVMALLVSMVMPNDANQNLQNCWDFLKTFFKNHATPTPFRYLSKLSMFIRAGKYPKLRGKASEIRHFGPALLALWSRHQNPHLVLHQRITLMLKQNVHLEEMITFHKDDFALPPGPAQEFEETANSMLLLLSQVADHFVEEGMKCFDITSKCHMLQELAILSRSINPKVTWCFMGEDQMQRMQQVAKACVRGNKLDKQTTKLARHYRLGLHLHYLDLAA</sequence>
<dbReference type="Proteomes" id="UP001642484">
    <property type="component" value="Unassembled WGS sequence"/>
</dbReference>
<dbReference type="EMBL" id="CAXAMN010006080">
    <property type="protein sequence ID" value="CAK9016378.1"/>
    <property type="molecule type" value="Genomic_DNA"/>
</dbReference>
<keyword evidence="3" id="KW-1185">Reference proteome</keyword>
<evidence type="ECO:0000256" key="1">
    <source>
        <dbReference type="SAM" id="MobiDB-lite"/>
    </source>
</evidence>
<reference evidence="2 3" key="1">
    <citation type="submission" date="2024-02" db="EMBL/GenBank/DDBJ databases">
        <authorList>
            <person name="Chen Y."/>
            <person name="Shah S."/>
            <person name="Dougan E. K."/>
            <person name="Thang M."/>
            <person name="Chan C."/>
        </authorList>
    </citation>
    <scope>NUCLEOTIDE SEQUENCE [LARGE SCALE GENOMIC DNA]</scope>
</reference>